<dbReference type="EMBL" id="JBHTIF010000001">
    <property type="protein sequence ID" value="MFD0724408.1"/>
    <property type="molecule type" value="Genomic_DNA"/>
</dbReference>
<evidence type="ECO:0000313" key="3">
    <source>
        <dbReference type="EMBL" id="MFD0724408.1"/>
    </source>
</evidence>
<evidence type="ECO:0000313" key="4">
    <source>
        <dbReference type="Proteomes" id="UP001597110"/>
    </source>
</evidence>
<feature type="compositionally biased region" description="Basic and acidic residues" evidence="1">
    <location>
        <begin position="162"/>
        <end position="180"/>
    </location>
</feature>
<sequence>MLRATAVLLTALLATTACGTSRAQSLVDIDLIDRDTGQWLPEYRHRSQTWVPGVPGHRYSVRLTNTTGERVLVVLSVDGVNAISGETAGTGQAGYVLGPWQSTEIAGWRKSLQDVAQFYFTDLPDSYAARTGRPDNVGVIGVAVFRERSYPRPYYEPAPIAREQDDYDRSRRDQAGRAEKAAPAAPAARGAREASSADAYGGVGQGIGTGHGDREWSPVNRTEFVRASRTPTQVAQIRYDDVPNLVAMGVMPRPYEWDRRRRPAGPQAFPGGFAADPPGRW</sequence>
<evidence type="ECO:0000256" key="1">
    <source>
        <dbReference type="SAM" id="MobiDB-lite"/>
    </source>
</evidence>
<proteinExistence type="predicted"/>
<keyword evidence="4" id="KW-1185">Reference proteome</keyword>
<organism evidence="3 4">
    <name type="scientific">Lysobacter brunescens</name>
    <dbReference type="NCBI Taxonomy" id="262323"/>
    <lineage>
        <taxon>Bacteria</taxon>
        <taxon>Pseudomonadati</taxon>
        <taxon>Pseudomonadota</taxon>
        <taxon>Gammaproteobacteria</taxon>
        <taxon>Lysobacterales</taxon>
        <taxon>Lysobacteraceae</taxon>
        <taxon>Lysobacter</taxon>
    </lineage>
</organism>
<comment type="caution">
    <text evidence="3">The sequence shown here is derived from an EMBL/GenBank/DDBJ whole genome shotgun (WGS) entry which is preliminary data.</text>
</comment>
<feature type="chain" id="PRO_5045929710" description="Lipoprotein" evidence="2">
    <location>
        <begin position="24"/>
        <end position="281"/>
    </location>
</feature>
<feature type="signal peptide" evidence="2">
    <location>
        <begin position="1"/>
        <end position="23"/>
    </location>
</feature>
<accession>A0ABW2Y8Z0</accession>
<feature type="region of interest" description="Disordered" evidence="1">
    <location>
        <begin position="155"/>
        <end position="218"/>
    </location>
</feature>
<reference evidence="4" key="1">
    <citation type="journal article" date="2019" name="Int. J. Syst. Evol. Microbiol.">
        <title>The Global Catalogue of Microorganisms (GCM) 10K type strain sequencing project: providing services to taxonomists for standard genome sequencing and annotation.</title>
        <authorList>
            <consortium name="The Broad Institute Genomics Platform"/>
            <consortium name="The Broad Institute Genome Sequencing Center for Infectious Disease"/>
            <person name="Wu L."/>
            <person name="Ma J."/>
        </authorList>
    </citation>
    <scope>NUCLEOTIDE SEQUENCE [LARGE SCALE GENOMIC DNA]</scope>
    <source>
        <strain evidence="4">CCUG 55585</strain>
    </source>
</reference>
<gene>
    <name evidence="3" type="ORF">ACFQ0E_02230</name>
</gene>
<dbReference type="Proteomes" id="UP001597110">
    <property type="component" value="Unassembled WGS sequence"/>
</dbReference>
<evidence type="ECO:0008006" key="5">
    <source>
        <dbReference type="Google" id="ProtNLM"/>
    </source>
</evidence>
<feature type="compositionally biased region" description="Low complexity" evidence="1">
    <location>
        <begin position="264"/>
        <end position="281"/>
    </location>
</feature>
<name>A0ABW2Y8Z0_9GAMM</name>
<dbReference type="PROSITE" id="PS51257">
    <property type="entry name" value="PROKAR_LIPOPROTEIN"/>
    <property type="match status" value="1"/>
</dbReference>
<keyword evidence="2" id="KW-0732">Signal</keyword>
<feature type="compositionally biased region" description="Gly residues" evidence="1">
    <location>
        <begin position="201"/>
        <end position="210"/>
    </location>
</feature>
<feature type="compositionally biased region" description="Low complexity" evidence="1">
    <location>
        <begin position="181"/>
        <end position="199"/>
    </location>
</feature>
<feature type="region of interest" description="Disordered" evidence="1">
    <location>
        <begin position="258"/>
        <end position="281"/>
    </location>
</feature>
<protein>
    <recommendedName>
        <fullName evidence="5">Lipoprotein</fullName>
    </recommendedName>
</protein>
<dbReference type="RefSeq" id="WP_386822070.1">
    <property type="nucleotide sequence ID" value="NZ_JBHTIF010000001.1"/>
</dbReference>
<evidence type="ECO:0000256" key="2">
    <source>
        <dbReference type="SAM" id="SignalP"/>
    </source>
</evidence>